<evidence type="ECO:0008006" key="3">
    <source>
        <dbReference type="Google" id="ProtNLM"/>
    </source>
</evidence>
<dbReference type="EMBL" id="JBIGHY010000005">
    <property type="protein sequence ID" value="MFG6415161.1"/>
    <property type="molecule type" value="Genomic_DNA"/>
</dbReference>
<name>A0ABW7EP05_9BURK</name>
<comment type="caution">
    <text evidence="1">The sequence shown here is derived from an EMBL/GenBank/DDBJ whole genome shotgun (WGS) entry which is preliminary data.</text>
</comment>
<dbReference type="RefSeq" id="WP_394471559.1">
    <property type="nucleotide sequence ID" value="NZ_JBIGHY010000005.1"/>
</dbReference>
<proteinExistence type="predicted"/>
<reference evidence="1 2" key="1">
    <citation type="submission" date="2024-09" db="EMBL/GenBank/DDBJ databases">
        <title>Novel species of the genus Pelomonas and Roseateles isolated from streams.</title>
        <authorList>
            <person name="Lu H."/>
        </authorList>
    </citation>
    <scope>NUCLEOTIDE SEQUENCE [LARGE SCALE GENOMIC DNA]</scope>
    <source>
        <strain evidence="1 2">DC23W</strain>
    </source>
</reference>
<accession>A0ABW7EP05</accession>
<evidence type="ECO:0000313" key="1">
    <source>
        <dbReference type="EMBL" id="MFG6415161.1"/>
    </source>
</evidence>
<sequence length="233" mass="23570">MTAGLVWSTEKGEIASGLMDGTATFDGQGRLRELHYPTTGKPIIEKGTPVDTGVDGVIAWGRWIGGQNKVRGANGNGNGVGNGNLATLHYFTMASERTDPTLGRFTSFAATSPTIQSNGKLTSTGTVNSAGGSFTAALTLQNAGTATYRLTVPVPGQTFTLAGVASQTSPSSFAGVSTITSTGTGCRGGCTGSLGNNVSVIGQIAGSQGSHAGVLYGFDSRLGNVSGVIVFKR</sequence>
<dbReference type="Proteomes" id="UP001606300">
    <property type="component" value="Unassembled WGS sequence"/>
</dbReference>
<evidence type="ECO:0000313" key="2">
    <source>
        <dbReference type="Proteomes" id="UP001606300"/>
    </source>
</evidence>
<gene>
    <name evidence="1" type="ORF">ACG02S_14780</name>
</gene>
<keyword evidence="2" id="KW-1185">Reference proteome</keyword>
<organism evidence="1 2">
    <name type="scientific">Pelomonas dachongensis</name>
    <dbReference type="NCBI Taxonomy" id="3299029"/>
    <lineage>
        <taxon>Bacteria</taxon>
        <taxon>Pseudomonadati</taxon>
        <taxon>Pseudomonadota</taxon>
        <taxon>Betaproteobacteria</taxon>
        <taxon>Burkholderiales</taxon>
        <taxon>Sphaerotilaceae</taxon>
        <taxon>Roseateles</taxon>
    </lineage>
</organism>
<protein>
    <recommendedName>
        <fullName evidence="3">Transferrin-binding protein B C-lobe/N-lobe beta barrel domain-containing protein</fullName>
    </recommendedName>
</protein>